<dbReference type="InterPro" id="IPR002327">
    <property type="entry name" value="Cyt_c_1A/1B"/>
</dbReference>
<dbReference type="PROSITE" id="PS51007">
    <property type="entry name" value="CYTC"/>
    <property type="match status" value="1"/>
</dbReference>
<dbReference type="InterPro" id="IPR036909">
    <property type="entry name" value="Cyt_c-like_dom_sf"/>
</dbReference>
<keyword evidence="2 6" id="KW-0349">Heme</keyword>
<evidence type="ECO:0000313" key="9">
    <source>
        <dbReference type="Proteomes" id="UP001528040"/>
    </source>
</evidence>
<proteinExistence type="predicted"/>
<reference evidence="8 9" key="1">
    <citation type="submission" date="2023-01" db="EMBL/GenBank/DDBJ databases">
        <authorList>
            <person name="Yoon J.-W."/>
        </authorList>
    </citation>
    <scope>NUCLEOTIDE SEQUENCE [LARGE SCALE GENOMIC DNA]</scope>
    <source>
        <strain evidence="8 9">KMU-50</strain>
    </source>
</reference>
<organism evidence="8 9">
    <name type="scientific">Aliiroseovarius salicola</name>
    <dbReference type="NCBI Taxonomy" id="3009082"/>
    <lineage>
        <taxon>Bacteria</taxon>
        <taxon>Pseudomonadati</taxon>
        <taxon>Pseudomonadota</taxon>
        <taxon>Alphaproteobacteria</taxon>
        <taxon>Rhodobacterales</taxon>
        <taxon>Paracoccaceae</taxon>
        <taxon>Aliiroseovarius</taxon>
    </lineage>
</organism>
<keyword evidence="3 6" id="KW-0479">Metal-binding</keyword>
<keyword evidence="5 6" id="KW-0408">Iron</keyword>
<dbReference type="EMBL" id="JAQIIO010000017">
    <property type="protein sequence ID" value="MDA5095808.1"/>
    <property type="molecule type" value="Genomic_DNA"/>
</dbReference>
<sequence>MIKQISGGLAVIHFLLPALAVADTEIDARLASASADKGESIFRKCKACHTVEQDGKKRTGPNLWAIVGREVASFEGFKYSDALKAHGGVWSPERLDAFLKKPKAEVKGTKMAFVGLPKENDRADLIAYLNQNSPTPIAFGDTDETVAGEAEDAAPDIGILFLAEGGEETFDYCTACHSERIVAQQGQTRDGWEELLEWMVDEQGMSPIEEPDLSLVLDYLATNYGLDRPNFPNQ</sequence>
<keyword evidence="1" id="KW-0813">Transport</keyword>
<dbReference type="PRINTS" id="PR00604">
    <property type="entry name" value="CYTCHRMECIAB"/>
</dbReference>
<evidence type="ECO:0000256" key="2">
    <source>
        <dbReference type="ARBA" id="ARBA00022617"/>
    </source>
</evidence>
<dbReference type="Proteomes" id="UP001528040">
    <property type="component" value="Unassembled WGS sequence"/>
</dbReference>
<evidence type="ECO:0000259" key="7">
    <source>
        <dbReference type="PROSITE" id="PS51007"/>
    </source>
</evidence>
<evidence type="ECO:0000256" key="6">
    <source>
        <dbReference type="PROSITE-ProRule" id="PRU00433"/>
    </source>
</evidence>
<keyword evidence="9" id="KW-1185">Reference proteome</keyword>
<accession>A0ABT4W761</accession>
<evidence type="ECO:0000256" key="5">
    <source>
        <dbReference type="ARBA" id="ARBA00023004"/>
    </source>
</evidence>
<dbReference type="Gene3D" id="1.10.760.10">
    <property type="entry name" value="Cytochrome c-like domain"/>
    <property type="match status" value="2"/>
</dbReference>
<evidence type="ECO:0000256" key="1">
    <source>
        <dbReference type="ARBA" id="ARBA00022448"/>
    </source>
</evidence>
<comment type="caution">
    <text evidence="8">The sequence shown here is derived from an EMBL/GenBank/DDBJ whole genome shotgun (WGS) entry which is preliminary data.</text>
</comment>
<name>A0ABT4W761_9RHOB</name>
<gene>
    <name evidence="8" type="ORF">O2N63_17085</name>
</gene>
<feature type="domain" description="Cytochrome c" evidence="7">
    <location>
        <begin position="33"/>
        <end position="133"/>
    </location>
</feature>
<evidence type="ECO:0000256" key="3">
    <source>
        <dbReference type="ARBA" id="ARBA00022723"/>
    </source>
</evidence>
<dbReference type="Pfam" id="PF00034">
    <property type="entry name" value="Cytochrom_C"/>
    <property type="match status" value="1"/>
</dbReference>
<dbReference type="InterPro" id="IPR009056">
    <property type="entry name" value="Cyt_c-like_dom"/>
</dbReference>
<protein>
    <submittedName>
        <fullName evidence="8">Cytochrome c family protein</fullName>
    </submittedName>
</protein>
<keyword evidence="4" id="KW-0249">Electron transport</keyword>
<evidence type="ECO:0000313" key="8">
    <source>
        <dbReference type="EMBL" id="MDA5095808.1"/>
    </source>
</evidence>
<evidence type="ECO:0000256" key="4">
    <source>
        <dbReference type="ARBA" id="ARBA00022982"/>
    </source>
</evidence>
<dbReference type="SUPFAM" id="SSF46626">
    <property type="entry name" value="Cytochrome c"/>
    <property type="match status" value="2"/>
</dbReference>
<dbReference type="RefSeq" id="WP_271055520.1">
    <property type="nucleotide sequence ID" value="NZ_JAQIIO010000017.1"/>
</dbReference>
<dbReference type="PANTHER" id="PTHR11961">
    <property type="entry name" value="CYTOCHROME C"/>
    <property type="match status" value="1"/>
</dbReference>